<keyword evidence="6" id="KW-0408">Iron</keyword>
<keyword evidence="3 8" id="KW-0812">Transmembrane</keyword>
<dbReference type="Proteomes" id="UP001165092">
    <property type="component" value="Unassembled WGS sequence"/>
</dbReference>
<evidence type="ECO:0000256" key="1">
    <source>
        <dbReference type="ARBA" id="ARBA00004370"/>
    </source>
</evidence>
<keyword evidence="2" id="KW-0349">Heme</keyword>
<name>A0A9W6P9X1_9ACTN</name>
<keyword evidence="4" id="KW-0479">Metal-binding</keyword>
<dbReference type="NCBIfam" id="TIGR02046">
    <property type="entry name" value="sdhC_b558_fam"/>
    <property type="match status" value="1"/>
</dbReference>
<reference evidence="9" key="1">
    <citation type="submission" date="2023-02" db="EMBL/GenBank/DDBJ databases">
        <title>Nocardiopsis ansamitocini NBRC 112285.</title>
        <authorList>
            <person name="Ichikawa N."/>
            <person name="Sato H."/>
            <person name="Tonouchi N."/>
        </authorList>
    </citation>
    <scope>NUCLEOTIDE SEQUENCE</scope>
    <source>
        <strain evidence="9">NBRC 112285</strain>
    </source>
</reference>
<evidence type="ECO:0000256" key="7">
    <source>
        <dbReference type="ARBA" id="ARBA00023136"/>
    </source>
</evidence>
<dbReference type="CDD" id="cd03498">
    <property type="entry name" value="SQR_TypeB_2_TM"/>
    <property type="match status" value="1"/>
</dbReference>
<dbReference type="AlphaFoldDB" id="A0A9W6P9X1"/>
<evidence type="ECO:0000256" key="5">
    <source>
        <dbReference type="ARBA" id="ARBA00022989"/>
    </source>
</evidence>
<keyword evidence="5 8" id="KW-1133">Transmembrane helix</keyword>
<protein>
    <submittedName>
        <fullName evidence="9">Succinate dehydrogenase</fullName>
    </submittedName>
</protein>
<feature type="transmembrane region" description="Helical" evidence="8">
    <location>
        <begin position="191"/>
        <end position="219"/>
    </location>
</feature>
<evidence type="ECO:0000256" key="8">
    <source>
        <dbReference type="SAM" id="Phobius"/>
    </source>
</evidence>
<accession>A0A9W6P9X1</accession>
<feature type="transmembrane region" description="Helical" evidence="8">
    <location>
        <begin position="150"/>
        <end position="170"/>
    </location>
</feature>
<comment type="subcellular location">
    <subcellularLocation>
        <location evidence="1">Membrane</location>
    </subcellularLocation>
</comment>
<dbReference type="GO" id="GO:0046872">
    <property type="term" value="F:metal ion binding"/>
    <property type="evidence" value="ECO:0007669"/>
    <property type="project" value="UniProtKB-KW"/>
</dbReference>
<dbReference type="GO" id="GO:0016020">
    <property type="term" value="C:membrane"/>
    <property type="evidence" value="ECO:0007669"/>
    <property type="project" value="UniProtKB-SubCell"/>
</dbReference>
<sequence>MALKSAMAVTGLVLVLFLIAHMYGNLMIFGGQEVFDNYSHHLRELGEPMLPYAGTLWIIRIVLLASVLIHAYSAFVLWARAKRATSVGGQRYHSSKNRTGVQRSYASFTMRWGGIVVLLFVIFHILHLTTNNIAPGGPSSSPYERVVHGFQIWWVVLVYVIAMAAVGFHLRHGIWSATQTLGQNKASRQRTINLVATAIAVVLTLGFLVPPFSVLFGLVG</sequence>
<evidence type="ECO:0000256" key="6">
    <source>
        <dbReference type="ARBA" id="ARBA00023004"/>
    </source>
</evidence>
<dbReference type="EMBL" id="BSQG01000008">
    <property type="protein sequence ID" value="GLU49719.1"/>
    <property type="molecule type" value="Genomic_DNA"/>
</dbReference>
<evidence type="ECO:0000313" key="9">
    <source>
        <dbReference type="EMBL" id="GLU49719.1"/>
    </source>
</evidence>
<evidence type="ECO:0000256" key="2">
    <source>
        <dbReference type="ARBA" id="ARBA00022617"/>
    </source>
</evidence>
<evidence type="ECO:0000256" key="4">
    <source>
        <dbReference type="ARBA" id="ARBA00022723"/>
    </source>
</evidence>
<dbReference type="InterPro" id="IPR011138">
    <property type="entry name" value="Cytochrome_b-558"/>
</dbReference>
<keyword evidence="7 8" id="KW-0472">Membrane</keyword>
<gene>
    <name evidence="9" type="ORF">Nans01_40700</name>
</gene>
<evidence type="ECO:0000313" key="10">
    <source>
        <dbReference type="Proteomes" id="UP001165092"/>
    </source>
</evidence>
<comment type="caution">
    <text evidence="9">The sequence shown here is derived from an EMBL/GenBank/DDBJ whole genome shotgun (WGS) entry which is preliminary data.</text>
</comment>
<feature type="transmembrane region" description="Helical" evidence="8">
    <location>
        <begin position="112"/>
        <end position="130"/>
    </location>
</feature>
<evidence type="ECO:0000256" key="3">
    <source>
        <dbReference type="ARBA" id="ARBA00022692"/>
    </source>
</evidence>
<proteinExistence type="predicted"/>
<dbReference type="Pfam" id="PF01127">
    <property type="entry name" value="Sdh_cyt"/>
    <property type="match status" value="1"/>
</dbReference>
<keyword evidence="10" id="KW-1185">Reference proteome</keyword>
<dbReference type="InterPro" id="IPR000701">
    <property type="entry name" value="SuccDH_FuR_B_TM-su"/>
</dbReference>
<dbReference type="InterPro" id="IPR034804">
    <property type="entry name" value="SQR/QFR_C/D"/>
</dbReference>
<dbReference type="SUPFAM" id="SSF81343">
    <property type="entry name" value="Fumarate reductase respiratory complex transmembrane subunits"/>
    <property type="match status" value="1"/>
</dbReference>
<dbReference type="Gene3D" id="1.20.1300.10">
    <property type="entry name" value="Fumarate reductase/succinate dehydrogenase, transmembrane subunit"/>
    <property type="match status" value="1"/>
</dbReference>
<organism evidence="9 10">
    <name type="scientific">Nocardiopsis ansamitocini</name>
    <dbReference type="NCBI Taxonomy" id="1670832"/>
    <lineage>
        <taxon>Bacteria</taxon>
        <taxon>Bacillati</taxon>
        <taxon>Actinomycetota</taxon>
        <taxon>Actinomycetes</taxon>
        <taxon>Streptosporangiales</taxon>
        <taxon>Nocardiopsidaceae</taxon>
        <taxon>Nocardiopsis</taxon>
    </lineage>
</organism>
<feature type="transmembrane region" description="Helical" evidence="8">
    <location>
        <begin position="55"/>
        <end position="78"/>
    </location>
</feature>